<dbReference type="AlphaFoldDB" id="J5EKK4"/>
<keyword evidence="1" id="KW-0472">Membrane</keyword>
<organism evidence="2 3">
    <name type="scientific">Mycobacterium colombiense CECT 3035</name>
    <dbReference type="NCBI Taxonomy" id="1041522"/>
    <lineage>
        <taxon>Bacteria</taxon>
        <taxon>Bacillati</taxon>
        <taxon>Actinomycetota</taxon>
        <taxon>Actinomycetes</taxon>
        <taxon>Mycobacteriales</taxon>
        <taxon>Mycobacteriaceae</taxon>
        <taxon>Mycobacterium</taxon>
        <taxon>Mycobacterium avium complex (MAC)</taxon>
    </lineage>
</organism>
<dbReference type="EMBL" id="AFVW02000001">
    <property type="protein sequence ID" value="EJO91041.1"/>
    <property type="molecule type" value="Genomic_DNA"/>
</dbReference>
<evidence type="ECO:0000313" key="3">
    <source>
        <dbReference type="Proteomes" id="UP000006455"/>
    </source>
</evidence>
<keyword evidence="1" id="KW-1133">Transmembrane helix</keyword>
<protein>
    <submittedName>
        <fullName evidence="2">Uncharacterized protein</fullName>
    </submittedName>
</protein>
<evidence type="ECO:0000256" key="1">
    <source>
        <dbReference type="SAM" id="Phobius"/>
    </source>
</evidence>
<reference evidence="2 3" key="1">
    <citation type="journal article" date="2011" name="J. Bacteriol.">
        <title>Genome sequence of the Mycobacterium colombiense type strain, CECT 3035.</title>
        <authorList>
            <person name="Gonzalez-Perez M."/>
            <person name="Murcia M.I."/>
            <person name="Landsman D."/>
            <person name="Jordan I.K."/>
            <person name="Marino-Ramirez L."/>
        </authorList>
    </citation>
    <scope>NUCLEOTIDE SEQUENCE [LARGE SCALE GENOMIC DNA]</scope>
    <source>
        <strain evidence="2 3">CECT 3035</strain>
    </source>
</reference>
<keyword evidence="1" id="KW-0812">Transmembrane</keyword>
<comment type="caution">
    <text evidence="2">The sequence shown here is derived from an EMBL/GenBank/DDBJ whole genome shotgun (WGS) entry which is preliminary data.</text>
</comment>
<accession>J5EKK4</accession>
<dbReference type="Proteomes" id="UP000006455">
    <property type="component" value="Unassembled WGS sequence"/>
</dbReference>
<feature type="transmembrane region" description="Helical" evidence="1">
    <location>
        <begin position="68"/>
        <end position="91"/>
    </location>
</feature>
<proteinExistence type="predicted"/>
<name>J5EKK4_9MYCO</name>
<gene>
    <name evidence="2" type="ORF">MCOL_V202390</name>
</gene>
<sequence>MRVVITILARVVSPLAAVLVPQALAALGLDTRLTSWPDGYRAVHRRAKAFGWQARAYGLPLWVWRRRWLPWLGGWIVFEGVIVDGVDVAVLRRPVEGRALREIVADTGHRGGDLAGDLLVQGNQLGGAPADVAGEGLRLCLASGPLCCRSAAHAIGDRKVFAHLISGCLGILYGVADSGAGCI</sequence>
<evidence type="ECO:0000313" key="2">
    <source>
        <dbReference type="EMBL" id="EJO91041.1"/>
    </source>
</evidence>